<dbReference type="Gene3D" id="2.120.10.30">
    <property type="entry name" value="TolB, C-terminal domain"/>
    <property type="match status" value="1"/>
</dbReference>
<name>A0ABV6RZZ9_9GAMM</name>
<feature type="chain" id="PRO_5046555556" evidence="2">
    <location>
        <begin position="26"/>
        <end position="578"/>
    </location>
</feature>
<accession>A0ABV6RZZ9</accession>
<evidence type="ECO:0000256" key="1">
    <source>
        <dbReference type="SAM" id="MobiDB-lite"/>
    </source>
</evidence>
<dbReference type="PANTHER" id="PTHR33546:SF1">
    <property type="entry name" value="LARGE, MULTIFUNCTIONAL SECRETED PROTEIN"/>
    <property type="match status" value="1"/>
</dbReference>
<feature type="region of interest" description="Disordered" evidence="1">
    <location>
        <begin position="33"/>
        <end position="101"/>
    </location>
</feature>
<organism evidence="3 4">
    <name type="scientific">Lysobacter korlensis</name>
    <dbReference type="NCBI Taxonomy" id="553636"/>
    <lineage>
        <taxon>Bacteria</taxon>
        <taxon>Pseudomonadati</taxon>
        <taxon>Pseudomonadota</taxon>
        <taxon>Gammaproteobacteria</taxon>
        <taxon>Lysobacterales</taxon>
        <taxon>Lysobacteraceae</taxon>
        <taxon>Lysobacter</taxon>
    </lineage>
</organism>
<dbReference type="PANTHER" id="PTHR33546">
    <property type="entry name" value="LARGE, MULTIFUNCTIONAL SECRETED PROTEIN-RELATED"/>
    <property type="match status" value="1"/>
</dbReference>
<feature type="compositionally biased region" description="Polar residues" evidence="1">
    <location>
        <begin position="74"/>
        <end position="87"/>
    </location>
</feature>
<dbReference type="InterPro" id="IPR011042">
    <property type="entry name" value="6-blade_b-propeller_TolB-like"/>
</dbReference>
<gene>
    <name evidence="3" type="ORF">ACFFGH_32435</name>
</gene>
<reference evidence="3 4" key="1">
    <citation type="submission" date="2024-09" db="EMBL/GenBank/DDBJ databases">
        <authorList>
            <person name="Sun Q."/>
            <person name="Mori K."/>
        </authorList>
    </citation>
    <scope>NUCLEOTIDE SEQUENCE [LARGE SCALE GENOMIC DNA]</scope>
    <source>
        <strain evidence="3 4">KCTC 23076</strain>
    </source>
</reference>
<dbReference type="RefSeq" id="WP_386676696.1">
    <property type="nucleotide sequence ID" value="NZ_JBHLTG010000015.1"/>
</dbReference>
<feature type="signal peptide" evidence="2">
    <location>
        <begin position="1"/>
        <end position="25"/>
    </location>
</feature>
<sequence>MRAQSRVLSRAPLASALAVLLFAGAGCVGMQPNDDDPAQLGSIPAAGPSGGGATMEAQTSPSPEPPDGFDYVGTDQSARVRNPGQQPEHSEPQSLPADPSAIKVPTGYAVEVVAQGLDYPTDITFGPKGEIYVAEAGGHTYGTAPPNAPEARLLQIMPGGAHRVVYDKTVPLDVLRKVEFGQPVPAEGIVPPFTGVTFNPADGLLYLASRQRYATLNPQTGEWRTIIDGLPSWGEFLNTKPVFDREGKMWFVQSSQGNSGTVETHWIKLVDIFNKPDAHEVPCEDITVTGVDYFVKDKLEQYFPGKDKIRAEVYAPLGVDTTAGQVLPGKFWCNGAVYRVNADGTGAERIAWGLRSVFGLGFSPSGRLIVTQNSANIMKPRPLYDDWETILSIEPGRWYGWPDYYSGLPITDERFRRPNDPEWKGNPENHAFALTEGTRKRLLKGGQPPQPLVRIQPHAATQGFSFGRPEWGMDGENELLVAEWGAIIPYYKDPEAWPGFRVSRVNLQTGETEPFLINKCGKPAWIKGCGAGLRRPITTAWGPDGALYVVDFGVVQFTPKGMNARPDTGVIWKVVRRP</sequence>
<dbReference type="SUPFAM" id="SSF50952">
    <property type="entry name" value="Soluble quinoprotein glucose dehydrogenase"/>
    <property type="match status" value="1"/>
</dbReference>
<proteinExistence type="predicted"/>
<evidence type="ECO:0000313" key="4">
    <source>
        <dbReference type="Proteomes" id="UP001589896"/>
    </source>
</evidence>
<evidence type="ECO:0000313" key="3">
    <source>
        <dbReference type="EMBL" id="MFC0682564.1"/>
    </source>
</evidence>
<dbReference type="PROSITE" id="PS51257">
    <property type="entry name" value="PROKAR_LIPOPROTEIN"/>
    <property type="match status" value="1"/>
</dbReference>
<keyword evidence="2" id="KW-0732">Signal</keyword>
<keyword evidence="4" id="KW-1185">Reference proteome</keyword>
<dbReference type="Proteomes" id="UP001589896">
    <property type="component" value="Unassembled WGS sequence"/>
</dbReference>
<comment type="caution">
    <text evidence="3">The sequence shown here is derived from an EMBL/GenBank/DDBJ whole genome shotgun (WGS) entry which is preliminary data.</text>
</comment>
<protein>
    <submittedName>
        <fullName evidence="3">PQQ-dependent sugar dehydrogenase</fullName>
    </submittedName>
</protein>
<evidence type="ECO:0000256" key="2">
    <source>
        <dbReference type="SAM" id="SignalP"/>
    </source>
</evidence>
<dbReference type="EMBL" id="JBHLTG010000015">
    <property type="protein sequence ID" value="MFC0682564.1"/>
    <property type="molecule type" value="Genomic_DNA"/>
</dbReference>
<dbReference type="InterPro" id="IPR011041">
    <property type="entry name" value="Quinoprot_gluc/sorb_DH_b-prop"/>
</dbReference>